<name>A0A1I4IVC3_9BACI</name>
<dbReference type="Gene3D" id="3.30.530.20">
    <property type="match status" value="1"/>
</dbReference>
<dbReference type="Pfam" id="PF08327">
    <property type="entry name" value="AHSA1"/>
    <property type="match status" value="1"/>
</dbReference>
<evidence type="ECO:0000256" key="1">
    <source>
        <dbReference type="ARBA" id="ARBA00006817"/>
    </source>
</evidence>
<reference evidence="4" key="1">
    <citation type="submission" date="2016-10" db="EMBL/GenBank/DDBJ databases">
        <authorList>
            <person name="Varghese N."/>
            <person name="Submissions S."/>
        </authorList>
    </citation>
    <scope>NUCLEOTIDE SEQUENCE [LARGE SCALE GENOMIC DNA]</scope>
    <source>
        <strain evidence="4">CGMCC 1.4250</strain>
    </source>
</reference>
<dbReference type="InterPro" id="IPR023393">
    <property type="entry name" value="START-like_dom_sf"/>
</dbReference>
<dbReference type="OrthoDB" id="9803476at2"/>
<dbReference type="STRING" id="334253.SAMN04487943_102297"/>
<sequence>MNYGKLSQNNGRYTLTFERELPFSPEKVFEILIDPDSFTQWYPFATKEMEVKIGGRLKFDDGEGSLYEGEIIELAAPHTFVFKKVDDLLDMRIAEKENGFVFTFRHSFDDASMAMYMATGWHRCLDVFQQLVYGEPVEWRDNAEELREYYQETFKQGEQ</sequence>
<dbReference type="RefSeq" id="WP_091482003.1">
    <property type="nucleotide sequence ID" value="NZ_FOTR01000002.1"/>
</dbReference>
<evidence type="ECO:0000313" key="4">
    <source>
        <dbReference type="Proteomes" id="UP000198565"/>
    </source>
</evidence>
<dbReference type="SUPFAM" id="SSF55961">
    <property type="entry name" value="Bet v1-like"/>
    <property type="match status" value="1"/>
</dbReference>
<protein>
    <submittedName>
        <fullName evidence="3">Uncharacterized conserved protein YndB, AHSA1/START domain</fullName>
    </submittedName>
</protein>
<organism evidence="3 4">
    <name type="scientific">Gracilibacillus orientalis</name>
    <dbReference type="NCBI Taxonomy" id="334253"/>
    <lineage>
        <taxon>Bacteria</taxon>
        <taxon>Bacillati</taxon>
        <taxon>Bacillota</taxon>
        <taxon>Bacilli</taxon>
        <taxon>Bacillales</taxon>
        <taxon>Bacillaceae</taxon>
        <taxon>Gracilibacillus</taxon>
    </lineage>
</organism>
<dbReference type="InterPro" id="IPR013538">
    <property type="entry name" value="ASHA1/2-like_C"/>
</dbReference>
<keyword evidence="4" id="KW-1185">Reference proteome</keyword>
<dbReference type="EMBL" id="FOTR01000002">
    <property type="protein sequence ID" value="SFL57801.1"/>
    <property type="molecule type" value="Genomic_DNA"/>
</dbReference>
<evidence type="ECO:0000313" key="3">
    <source>
        <dbReference type="EMBL" id="SFL57801.1"/>
    </source>
</evidence>
<proteinExistence type="inferred from homology"/>
<evidence type="ECO:0000259" key="2">
    <source>
        <dbReference type="Pfam" id="PF08327"/>
    </source>
</evidence>
<comment type="similarity">
    <text evidence="1">Belongs to the AHA1 family.</text>
</comment>
<gene>
    <name evidence="3" type="ORF">SAMN04487943_102297</name>
</gene>
<dbReference type="Proteomes" id="UP000198565">
    <property type="component" value="Unassembled WGS sequence"/>
</dbReference>
<dbReference type="AlphaFoldDB" id="A0A1I4IVC3"/>
<accession>A0A1I4IVC3</accession>
<feature type="domain" description="Activator of Hsp90 ATPase homologue 1/2-like C-terminal" evidence="2">
    <location>
        <begin position="23"/>
        <end position="132"/>
    </location>
</feature>